<dbReference type="EMBL" id="MU839832">
    <property type="protein sequence ID" value="KAK1756439.1"/>
    <property type="molecule type" value="Genomic_DNA"/>
</dbReference>
<feature type="chain" id="PRO_5042466660" evidence="1">
    <location>
        <begin position="26"/>
        <end position="201"/>
    </location>
</feature>
<gene>
    <name evidence="2" type="ORF">QBC47DRAFT_444964</name>
</gene>
<dbReference type="AlphaFoldDB" id="A0AAJ0BFT4"/>
<organism evidence="2 3">
    <name type="scientific">Echria macrotheca</name>
    <dbReference type="NCBI Taxonomy" id="438768"/>
    <lineage>
        <taxon>Eukaryota</taxon>
        <taxon>Fungi</taxon>
        <taxon>Dikarya</taxon>
        <taxon>Ascomycota</taxon>
        <taxon>Pezizomycotina</taxon>
        <taxon>Sordariomycetes</taxon>
        <taxon>Sordariomycetidae</taxon>
        <taxon>Sordariales</taxon>
        <taxon>Schizotheciaceae</taxon>
        <taxon>Echria</taxon>
    </lineage>
</organism>
<dbReference type="Proteomes" id="UP001239445">
    <property type="component" value="Unassembled WGS sequence"/>
</dbReference>
<sequence length="201" mass="20894">MISYTFLVAAAAALLGGFHPGTTTAAPPVIDAALAPRSRNCSPSSYANVTSFALTQYQVNTTVDAATGRTSSVGTLSITNPGNGDVYLLDRIPISMGGGVWSVCLPGDGAPIPAALERCQYVIEKPDSRIGFRFQWFCDSGDAAHPLLFDATVVGELPAEVCVAKNGTAGGVEVQSCTLAKSPVPLEVENIYWDSADSYSG</sequence>
<keyword evidence="1" id="KW-0732">Signal</keyword>
<keyword evidence="3" id="KW-1185">Reference proteome</keyword>
<evidence type="ECO:0000313" key="2">
    <source>
        <dbReference type="EMBL" id="KAK1756439.1"/>
    </source>
</evidence>
<evidence type="ECO:0000256" key="1">
    <source>
        <dbReference type="SAM" id="SignalP"/>
    </source>
</evidence>
<reference evidence="2" key="1">
    <citation type="submission" date="2023-06" db="EMBL/GenBank/DDBJ databases">
        <title>Genome-scale phylogeny and comparative genomics of the fungal order Sordariales.</title>
        <authorList>
            <consortium name="Lawrence Berkeley National Laboratory"/>
            <person name="Hensen N."/>
            <person name="Bonometti L."/>
            <person name="Westerberg I."/>
            <person name="Brannstrom I.O."/>
            <person name="Guillou S."/>
            <person name="Cros-Aarteil S."/>
            <person name="Calhoun S."/>
            <person name="Haridas S."/>
            <person name="Kuo A."/>
            <person name="Mondo S."/>
            <person name="Pangilinan J."/>
            <person name="Riley R."/>
            <person name="Labutti K."/>
            <person name="Andreopoulos B."/>
            <person name="Lipzen A."/>
            <person name="Chen C."/>
            <person name="Yanf M."/>
            <person name="Daum C."/>
            <person name="Ng V."/>
            <person name="Clum A."/>
            <person name="Steindorff A."/>
            <person name="Ohm R."/>
            <person name="Martin F."/>
            <person name="Silar P."/>
            <person name="Natvig D."/>
            <person name="Lalanne C."/>
            <person name="Gautier V."/>
            <person name="Ament-Velasquez S.L."/>
            <person name="Kruys A."/>
            <person name="Hutchinson M.I."/>
            <person name="Powell A.J."/>
            <person name="Barry K."/>
            <person name="Miller A.N."/>
            <person name="Grigoriev I.V."/>
            <person name="Debuchy R."/>
            <person name="Gladieux P."/>
            <person name="Thoren M.H."/>
            <person name="Johannesson H."/>
        </authorList>
    </citation>
    <scope>NUCLEOTIDE SEQUENCE</scope>
    <source>
        <strain evidence="2">PSN4</strain>
    </source>
</reference>
<feature type="signal peptide" evidence="1">
    <location>
        <begin position="1"/>
        <end position="25"/>
    </location>
</feature>
<proteinExistence type="predicted"/>
<accession>A0AAJ0BFT4</accession>
<comment type="caution">
    <text evidence="2">The sequence shown here is derived from an EMBL/GenBank/DDBJ whole genome shotgun (WGS) entry which is preliminary data.</text>
</comment>
<name>A0AAJ0BFT4_9PEZI</name>
<protein>
    <submittedName>
        <fullName evidence="2">Uncharacterized protein</fullName>
    </submittedName>
</protein>
<evidence type="ECO:0000313" key="3">
    <source>
        <dbReference type="Proteomes" id="UP001239445"/>
    </source>
</evidence>